<organism evidence="1 2">
    <name type="scientific">Candidatus Thiomargarita nelsonii</name>
    <dbReference type="NCBI Taxonomy" id="1003181"/>
    <lineage>
        <taxon>Bacteria</taxon>
        <taxon>Pseudomonadati</taxon>
        <taxon>Pseudomonadota</taxon>
        <taxon>Gammaproteobacteria</taxon>
        <taxon>Thiotrichales</taxon>
        <taxon>Thiotrichaceae</taxon>
        <taxon>Thiomargarita</taxon>
    </lineage>
</organism>
<dbReference type="Pfam" id="PF07788">
    <property type="entry name" value="PDDEXK_10"/>
    <property type="match status" value="1"/>
</dbReference>
<name>A0A176RT62_9GAMM</name>
<proteinExistence type="predicted"/>
<protein>
    <submittedName>
        <fullName evidence="1">Protein containing DUF1626</fullName>
    </submittedName>
</protein>
<accession>A0A176RT62</accession>
<comment type="caution">
    <text evidence="1">The sequence shown here is derived from an EMBL/GenBank/DDBJ whole genome shotgun (WGS) entry which is preliminary data.</text>
</comment>
<evidence type="ECO:0000313" key="1">
    <source>
        <dbReference type="EMBL" id="OAD18896.1"/>
    </source>
</evidence>
<dbReference type="Proteomes" id="UP000076962">
    <property type="component" value="Unassembled WGS sequence"/>
</dbReference>
<reference evidence="1 2" key="1">
    <citation type="submission" date="2016-05" db="EMBL/GenBank/DDBJ databases">
        <title>Single-cell genome of chain-forming Candidatus Thiomargarita nelsonii and comparison to other large sulfur-oxidizing bacteria.</title>
        <authorList>
            <person name="Winkel M."/>
            <person name="Salman V."/>
            <person name="Woyke T."/>
            <person name="Schulz-Vogt H."/>
            <person name="Richter M."/>
            <person name="Flood B."/>
            <person name="Bailey J."/>
            <person name="Amann R."/>
            <person name="Mussmann M."/>
        </authorList>
    </citation>
    <scope>NUCLEOTIDE SEQUENCE [LARGE SCALE GENOMIC DNA]</scope>
    <source>
        <strain evidence="1 2">THI036</strain>
    </source>
</reference>
<evidence type="ECO:0000313" key="2">
    <source>
        <dbReference type="Proteomes" id="UP000076962"/>
    </source>
</evidence>
<dbReference type="AlphaFoldDB" id="A0A176RT62"/>
<dbReference type="InterPro" id="IPR012431">
    <property type="entry name" value="PDDEXK_10"/>
</dbReference>
<dbReference type="EMBL" id="LUTY01003038">
    <property type="protein sequence ID" value="OAD18896.1"/>
    <property type="molecule type" value="Genomic_DNA"/>
</dbReference>
<keyword evidence="2" id="KW-1185">Reference proteome</keyword>
<sequence length="150" mass="16843">MIKVESTVDRMDKRITKFEAWLKITTGNVGDEKGQALEQLFALGLSYGLKERDILPETIQLRQQFVDTDGLIYLRKGKSIEIDLIAENGKLTVFEVKASAVETDVAIFARKVKLVQLQNPEKPVHGIFISPGASDEVKQCCSEYDLELLD</sequence>
<gene>
    <name evidence="1" type="ORF">THIOM_005497</name>
</gene>